<protein>
    <submittedName>
        <fullName evidence="1">Uncharacterized protein</fullName>
    </submittedName>
</protein>
<dbReference type="EMBL" id="MTKT01000817">
    <property type="protein sequence ID" value="OWM87235.1"/>
    <property type="molecule type" value="Genomic_DNA"/>
</dbReference>
<reference evidence="2" key="1">
    <citation type="journal article" date="2017" name="Plant J.">
        <title>The pomegranate (Punica granatum L.) genome and the genomics of punicalagin biosynthesis.</title>
        <authorList>
            <person name="Qin G."/>
            <person name="Xu C."/>
            <person name="Ming R."/>
            <person name="Tang H."/>
            <person name="Guyot R."/>
            <person name="Kramer E.M."/>
            <person name="Hu Y."/>
            <person name="Yi X."/>
            <person name="Qi Y."/>
            <person name="Xu X."/>
            <person name="Gao Z."/>
            <person name="Pan H."/>
            <person name="Jian J."/>
            <person name="Tian Y."/>
            <person name="Yue Z."/>
            <person name="Xu Y."/>
        </authorList>
    </citation>
    <scope>NUCLEOTIDE SEQUENCE [LARGE SCALE GENOMIC DNA]</scope>
    <source>
        <strain evidence="2">cv. Dabenzi</strain>
    </source>
</reference>
<evidence type="ECO:0000313" key="1">
    <source>
        <dbReference type="EMBL" id="OWM87235.1"/>
    </source>
</evidence>
<proteinExistence type="predicted"/>
<comment type="caution">
    <text evidence="1">The sequence shown here is derived from an EMBL/GenBank/DDBJ whole genome shotgun (WGS) entry which is preliminary data.</text>
</comment>
<organism evidence="1 2">
    <name type="scientific">Punica granatum</name>
    <name type="common">Pomegranate</name>
    <dbReference type="NCBI Taxonomy" id="22663"/>
    <lineage>
        <taxon>Eukaryota</taxon>
        <taxon>Viridiplantae</taxon>
        <taxon>Streptophyta</taxon>
        <taxon>Embryophyta</taxon>
        <taxon>Tracheophyta</taxon>
        <taxon>Spermatophyta</taxon>
        <taxon>Magnoliopsida</taxon>
        <taxon>eudicotyledons</taxon>
        <taxon>Gunneridae</taxon>
        <taxon>Pentapetalae</taxon>
        <taxon>rosids</taxon>
        <taxon>malvids</taxon>
        <taxon>Myrtales</taxon>
        <taxon>Lythraceae</taxon>
        <taxon>Punica</taxon>
    </lineage>
</organism>
<dbReference type="AlphaFoldDB" id="A0A218XPU2"/>
<name>A0A218XPU2_PUNGR</name>
<accession>A0A218XPU2</accession>
<dbReference type="Proteomes" id="UP000197138">
    <property type="component" value="Unassembled WGS sequence"/>
</dbReference>
<sequence>MRKKVIAEKVRMSGRLKLNLIAAIMGSGLTKFLQVQLIVQRAIVFQAILEQPLSSVRDEHCV</sequence>
<evidence type="ECO:0000313" key="2">
    <source>
        <dbReference type="Proteomes" id="UP000197138"/>
    </source>
</evidence>
<gene>
    <name evidence="1" type="ORF">CDL15_Pgr019282</name>
</gene>